<feature type="chain" id="PRO_5046548631" evidence="1">
    <location>
        <begin position="36"/>
        <end position="167"/>
    </location>
</feature>
<evidence type="ECO:0000313" key="3">
    <source>
        <dbReference type="EMBL" id="MDL5031557.1"/>
    </source>
</evidence>
<accession>A0ABT7LH09</accession>
<keyword evidence="4" id="KW-1185">Reference proteome</keyword>
<dbReference type="Proteomes" id="UP001238603">
    <property type="component" value="Unassembled WGS sequence"/>
</dbReference>
<organism evidence="3 4">
    <name type="scientific">Roseateles subflavus</name>
    <dbReference type="NCBI Taxonomy" id="3053353"/>
    <lineage>
        <taxon>Bacteria</taxon>
        <taxon>Pseudomonadati</taxon>
        <taxon>Pseudomonadota</taxon>
        <taxon>Betaproteobacteria</taxon>
        <taxon>Burkholderiales</taxon>
        <taxon>Sphaerotilaceae</taxon>
        <taxon>Roseateles</taxon>
    </lineage>
</organism>
<evidence type="ECO:0000313" key="4">
    <source>
        <dbReference type="Proteomes" id="UP001238603"/>
    </source>
</evidence>
<sequence>MLPTLSSSLTRRVAGLAVQAALLLAGAVLSSGASAQVYKCTDASGKTGYQSQPCPDTTKSAQLDLRWTASAMPTFSESSFKSGNVSVSELRQALISSCTNSVNTRGDATLRRLASSQPAKFRSFCDCVADQSLSNVEQLKSMALRGDRAGLEQLGLRAGLSCASRLQ</sequence>
<gene>
    <name evidence="3" type="ORF">QRD43_06515</name>
</gene>
<feature type="domain" description="DUF4124" evidence="2">
    <location>
        <begin position="27"/>
        <end position="72"/>
    </location>
</feature>
<keyword evidence="1" id="KW-0732">Signal</keyword>
<dbReference type="InterPro" id="IPR025392">
    <property type="entry name" value="DUF4124"/>
</dbReference>
<proteinExistence type="predicted"/>
<comment type="caution">
    <text evidence="3">The sequence shown here is derived from an EMBL/GenBank/DDBJ whole genome shotgun (WGS) entry which is preliminary data.</text>
</comment>
<reference evidence="3 4" key="1">
    <citation type="submission" date="2023-06" db="EMBL/GenBank/DDBJ databases">
        <title>Pelomonas sp. APW6 16S ribosomal RNA gene genome sequencing and assembly.</title>
        <authorList>
            <person name="Woo H."/>
        </authorList>
    </citation>
    <scope>NUCLEOTIDE SEQUENCE [LARGE SCALE GENOMIC DNA]</scope>
    <source>
        <strain evidence="3 4">APW6</strain>
    </source>
</reference>
<evidence type="ECO:0000256" key="1">
    <source>
        <dbReference type="SAM" id="SignalP"/>
    </source>
</evidence>
<protein>
    <submittedName>
        <fullName evidence="3">DUF4124 domain-containing protein</fullName>
    </submittedName>
</protein>
<evidence type="ECO:0000259" key="2">
    <source>
        <dbReference type="Pfam" id="PF13511"/>
    </source>
</evidence>
<dbReference type="Pfam" id="PF13511">
    <property type="entry name" value="DUF4124"/>
    <property type="match status" value="1"/>
</dbReference>
<name>A0ABT7LH09_9BURK</name>
<dbReference type="RefSeq" id="WP_285981685.1">
    <property type="nucleotide sequence ID" value="NZ_JASVDS010000002.1"/>
</dbReference>
<feature type="signal peptide" evidence="1">
    <location>
        <begin position="1"/>
        <end position="35"/>
    </location>
</feature>
<dbReference type="EMBL" id="JASVDS010000002">
    <property type="protein sequence ID" value="MDL5031557.1"/>
    <property type="molecule type" value="Genomic_DNA"/>
</dbReference>